<dbReference type="Proteomes" id="UP000246005">
    <property type="component" value="Unassembled WGS sequence"/>
</dbReference>
<keyword evidence="1" id="KW-0732">Signal</keyword>
<dbReference type="EMBL" id="QGHB01000018">
    <property type="protein sequence ID" value="PWK81336.1"/>
    <property type="molecule type" value="Genomic_DNA"/>
</dbReference>
<dbReference type="Gene3D" id="3.40.50.1820">
    <property type="entry name" value="alpha/beta hydrolase"/>
    <property type="match status" value="2"/>
</dbReference>
<accession>A0A316HLY8</accession>
<evidence type="ECO:0000256" key="1">
    <source>
        <dbReference type="SAM" id="SignalP"/>
    </source>
</evidence>
<dbReference type="InterPro" id="IPR029058">
    <property type="entry name" value="AB_hydrolase_fold"/>
</dbReference>
<dbReference type="AlphaFoldDB" id="A0A316HLY8"/>
<dbReference type="SUPFAM" id="SSF53474">
    <property type="entry name" value="alpha/beta-Hydrolases"/>
    <property type="match status" value="1"/>
</dbReference>
<comment type="caution">
    <text evidence="2">The sequence shown here is derived from an EMBL/GenBank/DDBJ whole genome shotgun (WGS) entry which is preliminary data.</text>
</comment>
<reference evidence="2 3" key="1">
    <citation type="submission" date="2018-05" db="EMBL/GenBank/DDBJ databases">
        <title>Genomic Encyclopedia of Type Strains, Phase IV (KMG-IV): sequencing the most valuable type-strain genomes for metagenomic binning, comparative biology and taxonomic classification.</title>
        <authorList>
            <person name="Goeker M."/>
        </authorList>
    </citation>
    <scope>NUCLEOTIDE SEQUENCE [LARGE SCALE GENOMIC DNA]</scope>
    <source>
        <strain evidence="2 3">DSM 45480</strain>
    </source>
</reference>
<gene>
    <name evidence="2" type="ORF">C8D88_118104</name>
</gene>
<name>A0A316HLY8_9PSEU</name>
<feature type="signal peptide" evidence="1">
    <location>
        <begin position="1"/>
        <end position="40"/>
    </location>
</feature>
<feature type="chain" id="PRO_5016377600" description="Alpha/beta hydrolase" evidence="1">
    <location>
        <begin position="41"/>
        <end position="460"/>
    </location>
</feature>
<evidence type="ECO:0000313" key="3">
    <source>
        <dbReference type="Proteomes" id="UP000246005"/>
    </source>
</evidence>
<organism evidence="2 3">
    <name type="scientific">Lentzea atacamensis</name>
    <dbReference type="NCBI Taxonomy" id="531938"/>
    <lineage>
        <taxon>Bacteria</taxon>
        <taxon>Bacillati</taxon>
        <taxon>Actinomycetota</taxon>
        <taxon>Actinomycetes</taxon>
        <taxon>Pseudonocardiales</taxon>
        <taxon>Pseudonocardiaceae</taxon>
        <taxon>Lentzea</taxon>
    </lineage>
</organism>
<protein>
    <recommendedName>
        <fullName evidence="4">Alpha/beta hydrolase</fullName>
    </recommendedName>
</protein>
<sequence>MTVDTIVPNFLVMKTVRRLFAATMVTLLAVLGLMPAAAQAAPATRYDGVLPNGATWIADVPANWIGTLLLYSHGYNPTPNNPPVNSPDPAVAEALLARGYALAGSSYSRPGWVADTAAQDGLDTLQAVTEIIGRPRRAIALGTSFGGMVTGQLAERGGRRLDGAVATCGLMGGGIDLHNYQLDGSHAIAQLLLAGQQVKLVEFTGPAEAAATAERMIAALDQAQASPAGRARTALIAALYQEPAWVPGQPKPAPGDIDAQVVGQYQNLRAILPFILLGRADMERSAGGNPRSNKGVNYWRQLAESERLPQVAQLYQRAGADLRADLNLLTRTANVTADPAAYRWMTRTSTLSGRLDMPVLTMHTTDDGLVPVQHAEEYADDVRASGSAALLRQAYTDHAGHCAFTTAELVAAVVTVDKRIETGRWDGLADPRRMQALAGSLGLGPAAFVGFRPPEFLGDR</sequence>
<evidence type="ECO:0008006" key="4">
    <source>
        <dbReference type="Google" id="ProtNLM"/>
    </source>
</evidence>
<proteinExistence type="predicted"/>
<evidence type="ECO:0000313" key="2">
    <source>
        <dbReference type="EMBL" id="PWK81336.1"/>
    </source>
</evidence>